<dbReference type="PANTHER" id="PTHR44927:SF1">
    <property type="entry name" value="FK506-BINDING PROTEIN 15"/>
    <property type="match status" value="1"/>
</dbReference>
<dbReference type="PROSITE" id="PS50059">
    <property type="entry name" value="FKBP_PPIASE"/>
    <property type="match status" value="1"/>
</dbReference>
<dbReference type="Ensembl" id="ENSSTUT00000053487.1">
    <property type="protein sequence ID" value="ENSSTUP00000051154.1"/>
    <property type="gene ID" value="ENSSTUG00000021489.1"/>
</dbReference>
<evidence type="ECO:0000313" key="5">
    <source>
        <dbReference type="Ensembl" id="ENSSTUP00000051154.1"/>
    </source>
</evidence>
<feature type="compositionally biased region" description="Basic and acidic residues" evidence="3">
    <location>
        <begin position="884"/>
        <end position="914"/>
    </location>
</feature>
<comment type="catalytic activity">
    <reaction evidence="1">
        <text>[protein]-peptidylproline (omega=180) = [protein]-peptidylproline (omega=0)</text>
        <dbReference type="Rhea" id="RHEA:16237"/>
        <dbReference type="Rhea" id="RHEA-COMP:10747"/>
        <dbReference type="Rhea" id="RHEA-COMP:10748"/>
        <dbReference type="ChEBI" id="CHEBI:83833"/>
        <dbReference type="ChEBI" id="CHEBI:83834"/>
        <dbReference type="EC" id="5.2.1.8"/>
    </reaction>
</comment>
<gene>
    <name evidence="5" type="primary">FKBP15</name>
    <name evidence="5" type="synonym">LOC115199921</name>
</gene>
<dbReference type="Gene3D" id="3.10.50.40">
    <property type="match status" value="1"/>
</dbReference>
<evidence type="ECO:0000313" key="6">
    <source>
        <dbReference type="Proteomes" id="UP000472277"/>
    </source>
</evidence>
<dbReference type="SUPFAM" id="SSF58113">
    <property type="entry name" value="Apolipoprotein A-I"/>
    <property type="match status" value="1"/>
</dbReference>
<sequence>MRCFCLYGTYHGLASLFGLDQAASQGNESFQYTAPKQPRKTSNPGKNIKPAVPPGAPAVLLATAIHRYHPYQMQGKLGAAVLGNQTTKEYKLLLYISQQKQVTAAKIHVGFIFTVQPNNYCTFYDDQRQNWSLMFDTEKAAVDFCKEVCLAKVNSAPSLDMVVVQDLTLGEGQGVENGDSLEVTYTGWLLQNHAVGQVFDSNLNKDKLLRLKLGAGKVIKGWEEGMVGMRKSGRRLMVIPPSLGYGSQGVANRIPADSTLIFEAELRRVKLAKDGGSDRASAESRGSAASSPAPSVENPGLDLPAVPTLPRATSPGRPGEPPLWAKSNSISEQLPNPDATKAKLISRMAKMGQPMLPFMAGPSSQPDSSDSEMEGVCLLMPWRLPLDDISVCTYFFFPQVLSHPHGASPSALMPVAMTTVAPQPVMSGSAHAFQPYAYPQSSMSPSQLQPMGQMYPTQAVPYMGGTGEVTSFLLAEARQHNTEIRFAVGKVADKVDQLASKVDDLQRQGGHSLAVPSVTMETAMIMHNIQRIIQENESLKKDVYEKSSRIEEQNRKIGELINQNQRYMEQSNLLMEQRNDSLKSSSEHNQARALQAEQDKVRLTEELATCTARVSQLQQEATSHQQRAAELQNKLTSALTEEVSLKGCVCVELKETAERGQAQYRTEKQKRKGMDLRVNNMEEELQDLKADKESMERMVSDRKRKWQAERQRCDEEMEELRRSSQQDMESLRTQLRKARTSTGQAASEQLAQLQAELEEEWKGKCEQALASAKEQQGREMAELAEQRDTLEQRLTQLQEKVNSLEEQWSAVRQKLEGRVAELERRLAEQGGQADSVKRVMNGVFHSLRGEFDLHETYTGSTVLGVIVNTIKSVTLQLLNGSERSSSHLREEEVEDSDVRHREERPAQDAHVNGKEEEEEEEQQRTDPEQLSESSVQREGDPRDLQERARLEAVPETKKPTRVEPEADIDTDPEHKPLSTQPRPPSPQLQGEITTEPSEPTGINPEESLPSEIGQKTQSEGDVSSPEVKKVSVTIEGPLGELKRTSSKAASSQTQLPPPPSPLYGSPGKVTSLKGQPPPAPLFGDEEDEDDDLDWLG</sequence>
<feature type="domain" description="PPIase FKBP-type" evidence="4">
    <location>
        <begin position="178"/>
        <end position="270"/>
    </location>
</feature>
<name>A0A673ZUZ2_SALTR</name>
<dbReference type="SUPFAM" id="SSF54534">
    <property type="entry name" value="FKBP-like"/>
    <property type="match status" value="1"/>
</dbReference>
<feature type="compositionally biased region" description="Acidic residues" evidence="3">
    <location>
        <begin position="1083"/>
        <end position="1096"/>
    </location>
</feature>
<proteinExistence type="predicted"/>
<feature type="compositionally biased region" description="Basic and acidic residues" evidence="3">
    <location>
        <begin position="273"/>
        <end position="282"/>
    </location>
</feature>
<dbReference type="AlphaFoldDB" id="A0A673ZUZ2"/>
<feature type="coiled-coil region" evidence="2">
    <location>
        <begin position="773"/>
        <end position="832"/>
    </location>
</feature>
<reference evidence="5" key="2">
    <citation type="submission" date="2025-09" db="UniProtKB">
        <authorList>
            <consortium name="Ensembl"/>
        </authorList>
    </citation>
    <scope>IDENTIFICATION</scope>
</reference>
<dbReference type="Gene3D" id="1.20.5.170">
    <property type="match status" value="1"/>
</dbReference>
<dbReference type="InterPro" id="IPR001179">
    <property type="entry name" value="PPIase_FKBP_dom"/>
</dbReference>
<dbReference type="PANTHER" id="PTHR44927">
    <property type="entry name" value="FK506-BINDING PROTEIN 15"/>
    <property type="match status" value="1"/>
</dbReference>
<feature type="region of interest" description="Disordered" evidence="3">
    <location>
        <begin position="273"/>
        <end position="336"/>
    </location>
</feature>
<feature type="compositionally biased region" description="Low complexity" evidence="3">
    <location>
        <begin position="283"/>
        <end position="295"/>
    </location>
</feature>
<dbReference type="InterPro" id="IPR046357">
    <property type="entry name" value="PPIase_dom_sf"/>
</dbReference>
<evidence type="ECO:0000256" key="3">
    <source>
        <dbReference type="SAM" id="MobiDB-lite"/>
    </source>
</evidence>
<dbReference type="Pfam" id="PF00254">
    <property type="entry name" value="FKBP_C"/>
    <property type="match status" value="1"/>
</dbReference>
<feature type="compositionally biased region" description="Basic and acidic residues" evidence="3">
    <location>
        <begin position="935"/>
        <end position="964"/>
    </location>
</feature>
<dbReference type="Proteomes" id="UP000472277">
    <property type="component" value="Chromosome 9"/>
</dbReference>
<evidence type="ECO:0000256" key="2">
    <source>
        <dbReference type="SAM" id="Coils"/>
    </source>
</evidence>
<evidence type="ECO:0000259" key="4">
    <source>
        <dbReference type="PROSITE" id="PS50059"/>
    </source>
</evidence>
<evidence type="ECO:0000256" key="1">
    <source>
        <dbReference type="PROSITE-ProRule" id="PRU00277"/>
    </source>
</evidence>
<protein>
    <recommendedName>
        <fullName evidence="1">peptidylprolyl isomerase</fullName>
        <ecNumber evidence="1">5.2.1.8</ecNumber>
    </recommendedName>
</protein>
<dbReference type="Pfam" id="PF23649">
    <property type="entry name" value="FKBP15"/>
    <property type="match status" value="1"/>
</dbReference>
<accession>A0A673ZUZ2</accession>
<keyword evidence="2" id="KW-0175">Coiled coil</keyword>
<dbReference type="GO" id="GO:0030426">
    <property type="term" value="C:growth cone"/>
    <property type="evidence" value="ECO:0007669"/>
    <property type="project" value="TreeGrafter"/>
</dbReference>
<dbReference type="InterPro" id="IPR056598">
    <property type="entry name" value="FKBP-15_dom"/>
</dbReference>
<reference evidence="5" key="1">
    <citation type="submission" date="2025-08" db="UniProtKB">
        <authorList>
            <consortium name="Ensembl"/>
        </authorList>
    </citation>
    <scope>IDENTIFICATION</scope>
</reference>
<feature type="region of interest" description="Disordered" evidence="3">
    <location>
        <begin position="882"/>
        <end position="1096"/>
    </location>
</feature>
<feature type="coiled-coil region" evidence="2">
    <location>
        <begin position="600"/>
        <end position="741"/>
    </location>
</feature>
<keyword evidence="1" id="KW-0413">Isomerase</keyword>
<keyword evidence="1" id="KW-0697">Rotamase</keyword>
<organism evidence="5 6">
    <name type="scientific">Salmo trutta</name>
    <name type="common">Brown trout</name>
    <dbReference type="NCBI Taxonomy" id="8032"/>
    <lineage>
        <taxon>Eukaryota</taxon>
        <taxon>Metazoa</taxon>
        <taxon>Chordata</taxon>
        <taxon>Craniata</taxon>
        <taxon>Vertebrata</taxon>
        <taxon>Euteleostomi</taxon>
        <taxon>Actinopterygii</taxon>
        <taxon>Neopterygii</taxon>
        <taxon>Teleostei</taxon>
        <taxon>Protacanthopterygii</taxon>
        <taxon>Salmoniformes</taxon>
        <taxon>Salmonidae</taxon>
        <taxon>Salmoninae</taxon>
        <taxon>Salmo</taxon>
    </lineage>
</organism>
<feature type="compositionally biased region" description="Polar residues" evidence="3">
    <location>
        <begin position="987"/>
        <end position="997"/>
    </location>
</feature>
<dbReference type="GO" id="GO:0003755">
    <property type="term" value="F:peptidyl-prolyl cis-trans isomerase activity"/>
    <property type="evidence" value="ECO:0007669"/>
    <property type="project" value="UniProtKB-KW"/>
</dbReference>
<keyword evidence="6" id="KW-1185">Reference proteome</keyword>
<dbReference type="GeneTree" id="ENSGT00530000064286"/>
<dbReference type="EC" id="5.2.1.8" evidence="1"/>